<dbReference type="AlphaFoldDB" id="A0A1Y0VVN5"/>
<name>A0A1Y0VVN5_PEDPE</name>
<evidence type="ECO:0000313" key="2">
    <source>
        <dbReference type="Proteomes" id="UP000196118"/>
    </source>
</evidence>
<dbReference type="EMBL" id="CP021474">
    <property type="protein sequence ID" value="ARW19899.1"/>
    <property type="molecule type" value="Genomic_DNA"/>
</dbReference>
<evidence type="ECO:0000313" key="1">
    <source>
        <dbReference type="EMBL" id="ARW19899.1"/>
    </source>
</evidence>
<dbReference type="Proteomes" id="UP000196118">
    <property type="component" value="Chromosome"/>
</dbReference>
<gene>
    <name evidence="1" type="ORF">S100892_01327</name>
</gene>
<accession>A0A1Y0VVN5</accession>
<reference evidence="1 2" key="1">
    <citation type="submission" date="2017-05" db="EMBL/GenBank/DDBJ databases">
        <title>Genome sequence of Pediococcus pentosaceus strain SRCM100892.</title>
        <authorList>
            <person name="Cho S.H."/>
        </authorList>
    </citation>
    <scope>NUCLEOTIDE SEQUENCE [LARGE SCALE GENOMIC DNA]</scope>
    <source>
        <strain evidence="1 2">SRCM100892</strain>
    </source>
</reference>
<sequence length="72" mass="8759">MDLPVLIENYMFNHQIKVLSILDESKENITIRTGDTFPLYRWFKISHILQHQINGEWEDIKLEDKKVQERLF</sequence>
<protein>
    <submittedName>
        <fullName evidence="1">Uncharacterized protein</fullName>
    </submittedName>
</protein>
<organism evidence="1 2">
    <name type="scientific">Pediococcus pentosaceus</name>
    <dbReference type="NCBI Taxonomy" id="1255"/>
    <lineage>
        <taxon>Bacteria</taxon>
        <taxon>Bacillati</taxon>
        <taxon>Bacillota</taxon>
        <taxon>Bacilli</taxon>
        <taxon>Lactobacillales</taxon>
        <taxon>Lactobacillaceae</taxon>
        <taxon>Pediococcus</taxon>
    </lineage>
</organism>
<proteinExistence type="predicted"/>